<reference evidence="2" key="1">
    <citation type="submission" date="2018-05" db="EMBL/GenBank/DDBJ databases">
        <authorList>
            <person name="Lanie J.A."/>
            <person name="Ng W.-L."/>
            <person name="Kazmierczak K.M."/>
            <person name="Andrzejewski T.M."/>
            <person name="Davidsen T.M."/>
            <person name="Wayne K.J."/>
            <person name="Tettelin H."/>
            <person name="Glass J.I."/>
            <person name="Rusch D."/>
            <person name="Podicherti R."/>
            <person name="Tsui H.-C.T."/>
            <person name="Winkler M.E."/>
        </authorList>
    </citation>
    <scope>NUCLEOTIDE SEQUENCE</scope>
</reference>
<gene>
    <name evidence="2" type="ORF">METZ01_LOCUS300100</name>
</gene>
<protein>
    <submittedName>
        <fullName evidence="2">Uncharacterized protein</fullName>
    </submittedName>
</protein>
<name>A0A382MER1_9ZZZZ</name>
<feature type="non-terminal residue" evidence="2">
    <location>
        <position position="56"/>
    </location>
</feature>
<sequence length="56" mass="6403">MSCEFNIQCLAAETQSAVTDRRRSRHQPRQSTPIEGPLMTRMSPWRMIVEALKAEG</sequence>
<evidence type="ECO:0000313" key="2">
    <source>
        <dbReference type="EMBL" id="SVC47246.1"/>
    </source>
</evidence>
<accession>A0A382MER1</accession>
<organism evidence="2">
    <name type="scientific">marine metagenome</name>
    <dbReference type="NCBI Taxonomy" id="408172"/>
    <lineage>
        <taxon>unclassified sequences</taxon>
        <taxon>metagenomes</taxon>
        <taxon>ecological metagenomes</taxon>
    </lineage>
</organism>
<dbReference type="AlphaFoldDB" id="A0A382MER1"/>
<evidence type="ECO:0000256" key="1">
    <source>
        <dbReference type="SAM" id="MobiDB-lite"/>
    </source>
</evidence>
<proteinExistence type="predicted"/>
<feature type="region of interest" description="Disordered" evidence="1">
    <location>
        <begin position="14"/>
        <end position="40"/>
    </location>
</feature>
<dbReference type="EMBL" id="UINC01093099">
    <property type="protein sequence ID" value="SVC47246.1"/>
    <property type="molecule type" value="Genomic_DNA"/>
</dbReference>